<feature type="transmembrane region" description="Helical" evidence="1">
    <location>
        <begin position="6"/>
        <end position="27"/>
    </location>
</feature>
<accession>A0A919CLZ1</accession>
<dbReference type="InterPro" id="IPR006597">
    <property type="entry name" value="Sel1-like"/>
</dbReference>
<protein>
    <recommendedName>
        <fullName evidence="4">Sel1 repeat family protein</fullName>
    </recommendedName>
</protein>
<feature type="transmembrane region" description="Helical" evidence="1">
    <location>
        <begin position="39"/>
        <end position="58"/>
    </location>
</feature>
<name>A0A919CLZ1_9ACTN</name>
<dbReference type="PANTHER" id="PTHR11102">
    <property type="entry name" value="SEL-1-LIKE PROTEIN"/>
    <property type="match status" value="1"/>
</dbReference>
<dbReference type="SUPFAM" id="SSF81901">
    <property type="entry name" value="HCP-like"/>
    <property type="match status" value="2"/>
</dbReference>
<organism evidence="2 3">
    <name type="scientific">Nocardiopsis kunsanensis</name>
    <dbReference type="NCBI Taxonomy" id="141693"/>
    <lineage>
        <taxon>Bacteria</taxon>
        <taxon>Bacillati</taxon>
        <taxon>Actinomycetota</taxon>
        <taxon>Actinomycetes</taxon>
        <taxon>Streptosporangiales</taxon>
        <taxon>Nocardiopsidaceae</taxon>
        <taxon>Nocardiopsis</taxon>
    </lineage>
</organism>
<dbReference type="AlphaFoldDB" id="A0A919CLZ1"/>
<evidence type="ECO:0008006" key="4">
    <source>
        <dbReference type="Google" id="ProtNLM"/>
    </source>
</evidence>
<dbReference type="Pfam" id="PF08238">
    <property type="entry name" value="Sel1"/>
    <property type="match status" value="4"/>
</dbReference>
<dbReference type="InterPro" id="IPR019734">
    <property type="entry name" value="TPR_rpt"/>
</dbReference>
<dbReference type="PANTHER" id="PTHR11102:SF160">
    <property type="entry name" value="ERAD-ASSOCIATED E3 UBIQUITIN-PROTEIN LIGASE COMPONENT HRD3"/>
    <property type="match status" value="1"/>
</dbReference>
<dbReference type="Proteomes" id="UP000654947">
    <property type="component" value="Unassembled WGS sequence"/>
</dbReference>
<reference evidence="2 3" key="1">
    <citation type="journal article" date="2014" name="Int. J. Syst. Evol. Microbiol.">
        <title>Complete genome sequence of Corynebacterium casei LMG S-19264T (=DSM 44701T), isolated from a smear-ripened cheese.</title>
        <authorList>
            <consortium name="US DOE Joint Genome Institute (JGI-PGF)"/>
            <person name="Walter F."/>
            <person name="Albersmeier A."/>
            <person name="Kalinowski J."/>
            <person name="Ruckert C."/>
        </authorList>
    </citation>
    <scope>NUCLEOTIDE SEQUENCE [LARGE SCALE GENOMIC DNA]</scope>
    <source>
        <strain evidence="2 3">KCTC 19473</strain>
    </source>
</reference>
<keyword evidence="1" id="KW-1133">Transmembrane helix</keyword>
<dbReference type="EMBL" id="BMXL01000046">
    <property type="protein sequence ID" value="GHD37276.1"/>
    <property type="molecule type" value="Genomic_DNA"/>
</dbReference>
<dbReference type="SMART" id="SM00028">
    <property type="entry name" value="TPR"/>
    <property type="match status" value="4"/>
</dbReference>
<evidence type="ECO:0000313" key="2">
    <source>
        <dbReference type="EMBL" id="GHD37276.1"/>
    </source>
</evidence>
<dbReference type="InterPro" id="IPR050767">
    <property type="entry name" value="Sel1_AlgK"/>
</dbReference>
<proteinExistence type="predicted"/>
<dbReference type="Pfam" id="PF13374">
    <property type="entry name" value="TPR_10"/>
    <property type="match status" value="1"/>
</dbReference>
<comment type="caution">
    <text evidence="2">The sequence shown here is derived from an EMBL/GenBank/DDBJ whole genome shotgun (WGS) entry which is preliminary data.</text>
</comment>
<dbReference type="Pfam" id="PF13432">
    <property type="entry name" value="TPR_16"/>
    <property type="match status" value="1"/>
</dbReference>
<evidence type="ECO:0000256" key="1">
    <source>
        <dbReference type="SAM" id="Phobius"/>
    </source>
</evidence>
<keyword evidence="3" id="KW-1185">Reference proteome</keyword>
<keyword evidence="1" id="KW-0812">Transmembrane</keyword>
<evidence type="ECO:0000313" key="3">
    <source>
        <dbReference type="Proteomes" id="UP000654947"/>
    </source>
</evidence>
<sequence>MGCWKLGAATSVTVAGLGAVAAALWIGGGTVVRDGWQEAVWAAGIAVLAVAPIWSWALRDRGPKTQPRDKAVFNSSRGDIHGTMIQVGGDVHGDVRLGGSGNGPDHAETGDRSRAISATPTTTTGIWSAPVTEIEPYDVGVHRSRSGDRGRDRGAYVARDRDLELRARLQDARPHGGLVLVVGHSTAGKTRAAWNAVRTELASSRLFAPAVGADVGDLPHLVSSDTGAVVWLDDLDKHLNADTGFDTALIHELRQAKAIVVATMRTVAYDRYRQGTDTSETVDPGEQVAIEVGRQILRGVSPVRLERLWSKDELDRATDLAEQSGDEILPDAVQRQRATSEHGVAEYLAAAPELADLWHSQRDGVGTEGGHPLGYRLVAAAVDLARMGLESLSEDLLRTAVGHYSLPVAQRPEAFEQALEWATTVRYGASAMLVPVPAGCWRPFDYLVDITDSPLPAALWDTALEYSSNAHEQFAIGWSAYHSGWHDVARTAWMASLINGNVDAIVSLGLLCREQGSVEQAEYWLETAADVGHPGGIINLGVLYDEQGRDDDAEQLWCRAAQDGHIQAKHNLGVLYARQERLDEAEHWWREAAIDGSTSDMNHLGTHLAHRDPGEAEHWLRQAAQNDHVDALYNLGNLLREQQRSSEADPWLRHAVQAGSSDAMAALGDLDNDKDASEEAEHWWRQAAEAGHLSAMSNLGHLLHAHGSAQEAEYWYRIATTRGNTTAAYNLGNLCYHQERFDEAQQLWHVAANDAIPEAMANLAALFAQLGDQHEARRWFRKAAEAGDAQSQNALAALEQSEQEEF</sequence>
<dbReference type="Gene3D" id="1.25.40.10">
    <property type="entry name" value="Tetratricopeptide repeat domain"/>
    <property type="match status" value="2"/>
</dbReference>
<dbReference type="SMART" id="SM00671">
    <property type="entry name" value="SEL1"/>
    <property type="match status" value="8"/>
</dbReference>
<gene>
    <name evidence="2" type="ORF">GCM10007147_45190</name>
</gene>
<dbReference type="InterPro" id="IPR011990">
    <property type="entry name" value="TPR-like_helical_dom_sf"/>
</dbReference>
<keyword evidence="1" id="KW-0472">Membrane</keyword>